<comment type="similarity">
    <text evidence="1">Belongs to the oxygen-dependent FAD-linked oxidoreductase family.</text>
</comment>
<dbReference type="InterPro" id="IPR036318">
    <property type="entry name" value="FAD-bd_PCMH-like_sf"/>
</dbReference>
<dbReference type="EMBL" id="KN818340">
    <property type="protein sequence ID" value="KIL58356.1"/>
    <property type="molecule type" value="Genomic_DNA"/>
</dbReference>
<dbReference type="InterPro" id="IPR016169">
    <property type="entry name" value="FAD-bd_PCMH_sub2"/>
</dbReference>
<evidence type="ECO:0000256" key="2">
    <source>
        <dbReference type="ARBA" id="ARBA00022630"/>
    </source>
</evidence>
<dbReference type="GO" id="GO:0016491">
    <property type="term" value="F:oxidoreductase activity"/>
    <property type="evidence" value="ECO:0007669"/>
    <property type="project" value="UniProtKB-KW"/>
</dbReference>
<sequence length="486" mass="52357">MGIRCWVGLPILPLKFVASLHLPSHRVARYFILVSIILEINVLLLQRASAFEGSAGYGQDTYHWSSSSAQSSACTVEPATTQDVGTILQILGRTRTPFGVKSGGHTANPGFSSSPGVLIAMSRFNTVQYDPVSQTATIGTGLIWDDVYDALAPYNVNVVGGRESGVGVGGLTLGGGYSWLSGQYGLTIDTVTAFELVKPDGTVATVTEQSDSELFFGLKGIVTRFTLKTFPQTAIWGGTIVYTLLSIPEVTKAVVKFAATNTDPKASIAASYGCVALVPFSIVLLFYDAPTPPQGMFDDFFKTLLYSSDVRQRSFSNFVKSTPANSTANTRGVFQTVPILTYSEPVMDTIVGQNQFWCAQELLATGPFVLYIAEPIMPNILNHTTSPSAYPPTRNQAFSPFNIHFGWVLELLDPVAIQNIKTSANVIRNAAIADGQDLSSAPMYPNYALYDTPLQQMYGGNVARLSALRARVDPTNVMGLAGGFRF</sequence>
<keyword evidence="8" id="KW-1185">Reference proteome</keyword>
<reference evidence="7 8" key="1">
    <citation type="submission" date="2014-04" db="EMBL/GenBank/DDBJ databases">
        <title>Evolutionary Origins and Diversification of the Mycorrhizal Mutualists.</title>
        <authorList>
            <consortium name="DOE Joint Genome Institute"/>
            <consortium name="Mycorrhizal Genomics Consortium"/>
            <person name="Kohler A."/>
            <person name="Kuo A."/>
            <person name="Nagy L.G."/>
            <person name="Floudas D."/>
            <person name="Copeland A."/>
            <person name="Barry K.W."/>
            <person name="Cichocki N."/>
            <person name="Veneault-Fourrey C."/>
            <person name="LaButti K."/>
            <person name="Lindquist E.A."/>
            <person name="Lipzen A."/>
            <person name="Lundell T."/>
            <person name="Morin E."/>
            <person name="Murat C."/>
            <person name="Riley R."/>
            <person name="Ohm R."/>
            <person name="Sun H."/>
            <person name="Tunlid A."/>
            <person name="Henrissat B."/>
            <person name="Grigoriev I.V."/>
            <person name="Hibbett D.S."/>
            <person name="Martin F."/>
        </authorList>
    </citation>
    <scope>NUCLEOTIDE SEQUENCE [LARGE SCALE GENOMIC DNA]</scope>
    <source>
        <strain evidence="7 8">Koide BX008</strain>
    </source>
</reference>
<keyword evidence="4" id="KW-0560">Oxidoreductase</keyword>
<dbReference type="HOGENOM" id="CLU_018354_1_0_1"/>
<evidence type="ECO:0000256" key="5">
    <source>
        <dbReference type="SAM" id="Phobius"/>
    </source>
</evidence>
<gene>
    <name evidence="7" type="ORF">M378DRAFT_132555</name>
</gene>
<protein>
    <recommendedName>
        <fullName evidence="6">FAD-binding PCMH-type domain-containing protein</fullName>
    </recommendedName>
</protein>
<dbReference type="Gene3D" id="3.30.465.10">
    <property type="match status" value="1"/>
</dbReference>
<keyword evidence="5" id="KW-0472">Membrane</keyword>
<dbReference type="Pfam" id="PF08031">
    <property type="entry name" value="BBE"/>
    <property type="match status" value="1"/>
</dbReference>
<organism evidence="7 8">
    <name type="scientific">Amanita muscaria (strain Koide BX008)</name>
    <dbReference type="NCBI Taxonomy" id="946122"/>
    <lineage>
        <taxon>Eukaryota</taxon>
        <taxon>Fungi</taxon>
        <taxon>Dikarya</taxon>
        <taxon>Basidiomycota</taxon>
        <taxon>Agaricomycotina</taxon>
        <taxon>Agaricomycetes</taxon>
        <taxon>Agaricomycetidae</taxon>
        <taxon>Agaricales</taxon>
        <taxon>Pluteineae</taxon>
        <taxon>Amanitaceae</taxon>
        <taxon>Amanita</taxon>
    </lineage>
</organism>
<keyword evidence="2" id="KW-0285">Flavoprotein</keyword>
<dbReference type="InterPro" id="IPR006094">
    <property type="entry name" value="Oxid_FAD_bind_N"/>
</dbReference>
<dbReference type="InterPro" id="IPR012951">
    <property type="entry name" value="BBE"/>
</dbReference>
<dbReference type="OrthoDB" id="2151789at2759"/>
<feature type="domain" description="FAD-binding PCMH-type" evidence="6">
    <location>
        <begin position="68"/>
        <end position="232"/>
    </location>
</feature>
<evidence type="ECO:0000259" key="6">
    <source>
        <dbReference type="PROSITE" id="PS51387"/>
    </source>
</evidence>
<accession>A0A0C2WNT2</accession>
<evidence type="ECO:0000313" key="8">
    <source>
        <dbReference type="Proteomes" id="UP000054549"/>
    </source>
</evidence>
<evidence type="ECO:0000256" key="4">
    <source>
        <dbReference type="ARBA" id="ARBA00023002"/>
    </source>
</evidence>
<dbReference type="PROSITE" id="PS51387">
    <property type="entry name" value="FAD_PCMH"/>
    <property type="match status" value="1"/>
</dbReference>
<dbReference type="InParanoid" id="A0A0C2WNT2"/>
<keyword evidence="3" id="KW-0274">FAD</keyword>
<dbReference type="AlphaFoldDB" id="A0A0C2WNT2"/>
<dbReference type="PANTHER" id="PTHR42973:SF13">
    <property type="entry name" value="FAD-BINDING PCMH-TYPE DOMAIN-CONTAINING PROTEIN"/>
    <property type="match status" value="1"/>
</dbReference>
<name>A0A0C2WNT2_AMAMK</name>
<dbReference type="PANTHER" id="PTHR42973">
    <property type="entry name" value="BINDING OXIDOREDUCTASE, PUTATIVE (AFU_ORTHOLOGUE AFUA_1G17690)-RELATED"/>
    <property type="match status" value="1"/>
</dbReference>
<evidence type="ECO:0000313" key="7">
    <source>
        <dbReference type="EMBL" id="KIL58356.1"/>
    </source>
</evidence>
<dbReference type="Pfam" id="PF01565">
    <property type="entry name" value="FAD_binding_4"/>
    <property type="match status" value="1"/>
</dbReference>
<evidence type="ECO:0000256" key="1">
    <source>
        <dbReference type="ARBA" id="ARBA00005466"/>
    </source>
</evidence>
<keyword evidence="5" id="KW-0812">Transmembrane</keyword>
<dbReference type="InterPro" id="IPR050416">
    <property type="entry name" value="FAD-linked_Oxidoreductase"/>
</dbReference>
<dbReference type="STRING" id="946122.A0A0C2WNT2"/>
<dbReference type="GO" id="GO:0071949">
    <property type="term" value="F:FAD binding"/>
    <property type="evidence" value="ECO:0007669"/>
    <property type="project" value="InterPro"/>
</dbReference>
<dbReference type="SUPFAM" id="SSF56176">
    <property type="entry name" value="FAD-binding/transporter-associated domain-like"/>
    <property type="match status" value="1"/>
</dbReference>
<evidence type="ECO:0000256" key="3">
    <source>
        <dbReference type="ARBA" id="ARBA00022827"/>
    </source>
</evidence>
<feature type="transmembrane region" description="Helical" evidence="5">
    <location>
        <begin position="266"/>
        <end position="287"/>
    </location>
</feature>
<keyword evidence="5" id="KW-1133">Transmembrane helix</keyword>
<proteinExistence type="inferred from homology"/>
<dbReference type="InterPro" id="IPR016166">
    <property type="entry name" value="FAD-bd_PCMH"/>
</dbReference>
<dbReference type="Proteomes" id="UP000054549">
    <property type="component" value="Unassembled WGS sequence"/>
</dbReference>